<comment type="similarity">
    <text evidence="1 2">Belongs to the UPF0125 (RnfH) family.</text>
</comment>
<accession>A0ABV7F440</accession>
<dbReference type="Gene3D" id="3.10.20.280">
    <property type="entry name" value="RnfH-like"/>
    <property type="match status" value="1"/>
</dbReference>
<dbReference type="SUPFAM" id="SSF54285">
    <property type="entry name" value="MoaD/ThiS"/>
    <property type="match status" value="1"/>
</dbReference>
<reference evidence="4" key="1">
    <citation type="journal article" date="2019" name="Int. J. Syst. Evol. Microbiol.">
        <title>The Global Catalogue of Microorganisms (GCM) 10K type strain sequencing project: providing services to taxonomists for standard genome sequencing and annotation.</title>
        <authorList>
            <consortium name="The Broad Institute Genomics Platform"/>
            <consortium name="The Broad Institute Genome Sequencing Center for Infectious Disease"/>
            <person name="Wu L."/>
            <person name="Ma J."/>
        </authorList>
    </citation>
    <scope>NUCLEOTIDE SEQUENCE [LARGE SCALE GENOMIC DNA]</scope>
    <source>
        <strain evidence="4">KCTC 42986</strain>
    </source>
</reference>
<keyword evidence="4" id="KW-1185">Reference proteome</keyword>
<sequence>MADTIPDADTPATIRVQVCYATPQRQILRDLIVAQGCTLQQAIVDSGVLLDAPEIDLSNCRVGIYNKLKTLDTVLREHDRVEIYRPLIVDPKQSRRKRAEKKASTKIG</sequence>
<evidence type="ECO:0000256" key="1">
    <source>
        <dbReference type="ARBA" id="ARBA00010645"/>
    </source>
</evidence>
<dbReference type="HAMAP" id="MF_00460">
    <property type="entry name" value="UPF0125_RnfH"/>
    <property type="match status" value="1"/>
</dbReference>
<dbReference type="NCBIfam" id="NF002490">
    <property type="entry name" value="PRK01777.1"/>
    <property type="match status" value="1"/>
</dbReference>
<proteinExistence type="inferred from homology"/>
<dbReference type="Pfam" id="PF03658">
    <property type="entry name" value="Ub-RnfH"/>
    <property type="match status" value="1"/>
</dbReference>
<name>A0ABV7F440_9BURK</name>
<gene>
    <name evidence="3" type="ORF">ACFOFO_12845</name>
</gene>
<dbReference type="PANTHER" id="PTHR37483:SF1">
    <property type="entry name" value="UPF0125 PROTEIN RATB"/>
    <property type="match status" value="1"/>
</dbReference>
<dbReference type="InterPro" id="IPR037021">
    <property type="entry name" value="RnfH_sf"/>
</dbReference>
<evidence type="ECO:0000313" key="3">
    <source>
        <dbReference type="EMBL" id="MFC3108836.1"/>
    </source>
</evidence>
<evidence type="ECO:0000256" key="2">
    <source>
        <dbReference type="HAMAP-Rule" id="MF_00460"/>
    </source>
</evidence>
<organism evidence="3 4">
    <name type="scientific">Undibacterium arcticum</name>
    <dbReference type="NCBI Taxonomy" id="1762892"/>
    <lineage>
        <taxon>Bacteria</taxon>
        <taxon>Pseudomonadati</taxon>
        <taxon>Pseudomonadota</taxon>
        <taxon>Betaproteobacteria</taxon>
        <taxon>Burkholderiales</taxon>
        <taxon>Oxalobacteraceae</taxon>
        <taxon>Undibacterium</taxon>
    </lineage>
</organism>
<dbReference type="InterPro" id="IPR016155">
    <property type="entry name" value="Mopterin_synth/thiamin_S_b"/>
</dbReference>
<dbReference type="InterPro" id="IPR005346">
    <property type="entry name" value="RnfH"/>
</dbReference>
<evidence type="ECO:0000313" key="4">
    <source>
        <dbReference type="Proteomes" id="UP001595530"/>
    </source>
</evidence>
<dbReference type="Proteomes" id="UP001595530">
    <property type="component" value="Unassembled WGS sequence"/>
</dbReference>
<protein>
    <recommendedName>
        <fullName evidence="2">UPF0125 protein ACFOFO_12845</fullName>
    </recommendedName>
</protein>
<dbReference type="EMBL" id="JBHRTP010000038">
    <property type="protein sequence ID" value="MFC3108836.1"/>
    <property type="molecule type" value="Genomic_DNA"/>
</dbReference>
<dbReference type="PANTHER" id="PTHR37483">
    <property type="entry name" value="UPF0125 PROTEIN RATB"/>
    <property type="match status" value="1"/>
</dbReference>
<dbReference type="RefSeq" id="WP_390331706.1">
    <property type="nucleotide sequence ID" value="NZ_JBHRTP010000038.1"/>
</dbReference>
<comment type="caution">
    <text evidence="3">The sequence shown here is derived from an EMBL/GenBank/DDBJ whole genome shotgun (WGS) entry which is preliminary data.</text>
</comment>